<evidence type="ECO:0000259" key="1">
    <source>
        <dbReference type="Pfam" id="PF07035"/>
    </source>
</evidence>
<dbReference type="AlphaFoldDB" id="I0YPT4"/>
<keyword evidence="4" id="KW-1185">Reference proteome</keyword>
<dbReference type="GeneID" id="17038379"/>
<dbReference type="GO" id="GO:0010506">
    <property type="term" value="P:regulation of autophagy"/>
    <property type="evidence" value="ECO:0007669"/>
    <property type="project" value="InterPro"/>
</dbReference>
<evidence type="ECO:0000313" key="4">
    <source>
        <dbReference type="Proteomes" id="UP000007264"/>
    </source>
</evidence>
<comment type="caution">
    <text evidence="3">The sequence shown here is derived from an EMBL/GenBank/DDBJ whole genome shotgun (WGS) entry which is preliminary data.</text>
</comment>
<protein>
    <submittedName>
        <fullName evidence="3">Uncharacterized protein</fullName>
    </submittedName>
</protein>
<dbReference type="PANTHER" id="PTHR12897">
    <property type="entry name" value="COLON CANCER-ASSOCIATED PROTEIN MIC1"/>
    <property type="match status" value="1"/>
</dbReference>
<dbReference type="OrthoDB" id="513429at2759"/>
<dbReference type="Pfam" id="PF21029">
    <property type="entry name" value="RMC1_N"/>
    <property type="match status" value="1"/>
</dbReference>
<dbReference type="Proteomes" id="UP000007264">
    <property type="component" value="Unassembled WGS sequence"/>
</dbReference>
<dbReference type="EMBL" id="AGSI01000015">
    <property type="protein sequence ID" value="EIE20403.1"/>
    <property type="molecule type" value="Genomic_DNA"/>
</dbReference>
<dbReference type="PANTHER" id="PTHR12897:SF4">
    <property type="entry name" value="REGULATOR OF MON1-CCZ1 COMPLEX"/>
    <property type="match status" value="1"/>
</dbReference>
<dbReference type="SUPFAM" id="SSF82171">
    <property type="entry name" value="DPP6 N-terminal domain-like"/>
    <property type="match status" value="1"/>
</dbReference>
<feature type="domain" description="Mic1" evidence="1">
    <location>
        <begin position="436"/>
        <end position="606"/>
    </location>
</feature>
<dbReference type="InterPro" id="IPR049040">
    <property type="entry name" value="RMC1_N"/>
</dbReference>
<dbReference type="KEGG" id="csl:COCSUDRAFT_67345"/>
<reference evidence="3 4" key="1">
    <citation type="journal article" date="2012" name="Genome Biol.">
        <title>The genome of the polar eukaryotic microalga coccomyxa subellipsoidea reveals traits of cold adaptation.</title>
        <authorList>
            <person name="Blanc G."/>
            <person name="Agarkova I."/>
            <person name="Grimwood J."/>
            <person name="Kuo A."/>
            <person name="Brueggeman A."/>
            <person name="Dunigan D."/>
            <person name="Gurnon J."/>
            <person name="Ladunga I."/>
            <person name="Lindquist E."/>
            <person name="Lucas S."/>
            <person name="Pangilinan J."/>
            <person name="Proschold T."/>
            <person name="Salamov A."/>
            <person name="Schmutz J."/>
            <person name="Weeks D."/>
            <person name="Yamada T."/>
            <person name="Claverie J.M."/>
            <person name="Grigoriev I."/>
            <person name="Van Etten J."/>
            <person name="Lomsadze A."/>
            <person name="Borodovsky M."/>
        </authorList>
    </citation>
    <scope>NUCLEOTIDE SEQUENCE [LARGE SCALE GENOMIC DNA]</scope>
    <source>
        <strain evidence="3 4">C-169</strain>
    </source>
</reference>
<dbReference type="RefSeq" id="XP_005644947.1">
    <property type="nucleotide sequence ID" value="XM_005644890.1"/>
</dbReference>
<dbReference type="InterPro" id="IPR040371">
    <property type="entry name" value="RMC1"/>
</dbReference>
<evidence type="ECO:0000313" key="3">
    <source>
        <dbReference type="EMBL" id="EIE20403.1"/>
    </source>
</evidence>
<evidence type="ECO:0000259" key="2">
    <source>
        <dbReference type="Pfam" id="PF21029"/>
    </source>
</evidence>
<dbReference type="Pfam" id="PF07035">
    <property type="entry name" value="RMC1_C"/>
    <property type="match status" value="1"/>
</dbReference>
<name>I0YPT4_COCSC</name>
<dbReference type="GO" id="GO:0031902">
    <property type="term" value="C:late endosome membrane"/>
    <property type="evidence" value="ECO:0007669"/>
    <property type="project" value="TreeGrafter"/>
</dbReference>
<accession>I0YPT4</accession>
<gene>
    <name evidence="3" type="ORF">COCSUDRAFT_67345</name>
</gene>
<feature type="domain" description="Regulator of MON1-CCZ1 complex N-terminal" evidence="2">
    <location>
        <begin position="31"/>
        <end position="143"/>
    </location>
</feature>
<dbReference type="eggNOG" id="KOG2377">
    <property type="taxonomic scope" value="Eukaryota"/>
</dbReference>
<sequence length="645" mass="68984">MAGTPQPGAAQVFLRDAGLRFDAEGVDVLHYSQAARLLLAVCRGSITAYSIDRPSEPPQVTEMEPGPPIVAAAVSPDGRLVALQRTPERLEFVSRDSPNLFVQSALRGKHAITGFFWARASGCDFVMVTNAGLELYTLAADRQGLKHEGKLQHPIRWWRYSHDSRLALLGTGELGLWLQGYQFTAKGVAKLPPFQIAASTPPATTTPPAASRLDPADVSMLTVYGRVYCAYLNRPARRLLLYRFYVDAVILQHQYEMPGSGVRYSVFDNLLIAHMGHSGRAQIIDVSGGSAPVSAAQPFAMAPIGEAELPASSSSSVASPRAVRRRSLQPPNMAAWRFEQPNLVLDTLTGVGWRCEVDLQVLASSCNDSAQLIALLLRRRAAAHPSVDIPSLTLSTIKAGGLLVDRQPTSVARAAFDAVAAASLELARGPGRPASASGRPQERAIVSPEAVLGVLQWLHEEEAVDAPYLQAALAELDASLAAHGIPSPARLHALSLDVALQLGHTFQVAVKVGLQQGLASADVAARLAEAEAAGDLPGGGQLADDSLARLGAHEERCRQLLQQGQVIRALRCARTHRVESLAPSAFLQAAAETGDLGMFTAVYRFCHDTVQPPLDDCASVLAEHMRWMPEECRPGATALIESLTA</sequence>
<organism evidence="3 4">
    <name type="scientific">Coccomyxa subellipsoidea (strain C-169)</name>
    <name type="common">Green microalga</name>
    <dbReference type="NCBI Taxonomy" id="574566"/>
    <lineage>
        <taxon>Eukaryota</taxon>
        <taxon>Viridiplantae</taxon>
        <taxon>Chlorophyta</taxon>
        <taxon>core chlorophytes</taxon>
        <taxon>Trebouxiophyceae</taxon>
        <taxon>Trebouxiophyceae incertae sedis</taxon>
        <taxon>Coccomyxaceae</taxon>
        <taxon>Coccomyxa</taxon>
        <taxon>Coccomyxa subellipsoidea</taxon>
    </lineage>
</organism>
<dbReference type="InterPro" id="IPR009755">
    <property type="entry name" value="RMC1_C"/>
</dbReference>
<proteinExistence type="predicted"/>
<dbReference type="GO" id="GO:0035658">
    <property type="term" value="C:Mon1-Ccz1 complex"/>
    <property type="evidence" value="ECO:0007669"/>
    <property type="project" value="InterPro"/>
</dbReference>
<dbReference type="GO" id="GO:0005765">
    <property type="term" value="C:lysosomal membrane"/>
    <property type="evidence" value="ECO:0007669"/>
    <property type="project" value="TreeGrafter"/>
</dbReference>